<dbReference type="Pfam" id="PF00072">
    <property type="entry name" value="Response_reg"/>
    <property type="match status" value="1"/>
</dbReference>
<dbReference type="GO" id="GO:0052621">
    <property type="term" value="F:diguanylate cyclase activity"/>
    <property type="evidence" value="ECO:0007669"/>
    <property type="project" value="UniProtKB-EC"/>
</dbReference>
<dbReference type="SUPFAM" id="SSF55073">
    <property type="entry name" value="Nucleotide cyclase"/>
    <property type="match status" value="1"/>
</dbReference>
<dbReference type="EMBL" id="FMWG01000008">
    <property type="protein sequence ID" value="SCZ68996.1"/>
    <property type="molecule type" value="Genomic_DNA"/>
</dbReference>
<dbReference type="GO" id="GO:0043709">
    <property type="term" value="P:cell adhesion involved in single-species biofilm formation"/>
    <property type="evidence" value="ECO:0007669"/>
    <property type="project" value="TreeGrafter"/>
</dbReference>
<dbReference type="PROSITE" id="PS50110">
    <property type="entry name" value="RESPONSE_REGULATORY"/>
    <property type="match status" value="1"/>
</dbReference>
<accession>A0A1G5R4V9</accession>
<dbReference type="RefSeq" id="WP_090219801.1">
    <property type="nucleotide sequence ID" value="NZ_FMWG01000008.1"/>
</dbReference>
<dbReference type="NCBIfam" id="TIGR00254">
    <property type="entry name" value="GGDEF"/>
    <property type="match status" value="1"/>
</dbReference>
<dbReference type="EC" id="2.7.7.65" evidence="1"/>
<dbReference type="SUPFAM" id="SSF52172">
    <property type="entry name" value="CheY-like"/>
    <property type="match status" value="2"/>
</dbReference>
<dbReference type="CDD" id="cd01949">
    <property type="entry name" value="GGDEF"/>
    <property type="match status" value="1"/>
</dbReference>
<organism evidence="6 7">
    <name type="scientific">Epibacterium ulvae</name>
    <dbReference type="NCBI Taxonomy" id="1156985"/>
    <lineage>
        <taxon>Bacteria</taxon>
        <taxon>Pseudomonadati</taxon>
        <taxon>Pseudomonadota</taxon>
        <taxon>Alphaproteobacteria</taxon>
        <taxon>Rhodobacterales</taxon>
        <taxon>Roseobacteraceae</taxon>
        <taxon>Epibacterium</taxon>
    </lineage>
</organism>
<dbReference type="OrthoDB" id="9812260at2"/>
<evidence type="ECO:0000313" key="7">
    <source>
        <dbReference type="Proteomes" id="UP000198767"/>
    </source>
</evidence>
<dbReference type="InterPro" id="IPR011006">
    <property type="entry name" value="CheY-like_superfamily"/>
</dbReference>
<dbReference type="GO" id="GO:0000160">
    <property type="term" value="P:phosphorelay signal transduction system"/>
    <property type="evidence" value="ECO:0007669"/>
    <property type="project" value="InterPro"/>
</dbReference>
<gene>
    <name evidence="6" type="ORF">SAMN04488118_108167</name>
</gene>
<dbReference type="GO" id="GO:1902201">
    <property type="term" value="P:negative regulation of bacterial-type flagellum-dependent cell motility"/>
    <property type="evidence" value="ECO:0007669"/>
    <property type="project" value="TreeGrafter"/>
</dbReference>
<dbReference type="PANTHER" id="PTHR45138">
    <property type="entry name" value="REGULATORY COMPONENTS OF SENSORY TRANSDUCTION SYSTEM"/>
    <property type="match status" value="1"/>
</dbReference>
<evidence type="ECO:0000259" key="5">
    <source>
        <dbReference type="PROSITE" id="PS50887"/>
    </source>
</evidence>
<feature type="domain" description="Response regulatory" evidence="4">
    <location>
        <begin position="4"/>
        <end position="120"/>
    </location>
</feature>
<reference evidence="6 7" key="1">
    <citation type="submission" date="2016-10" db="EMBL/GenBank/DDBJ databases">
        <authorList>
            <person name="de Groot N.N."/>
        </authorList>
    </citation>
    <scope>NUCLEOTIDE SEQUENCE [LARGE SCALE GENOMIC DNA]</scope>
    <source>
        <strain evidence="6 7">U95</strain>
    </source>
</reference>
<sequence length="469" mass="51309">MQGTILVIDGVATNRIMLKGQLAAAYFDVCLVQDLNAARVAMTANRPDLVLTAMQLPDGNANLLKAEMRRDLDLWDVPVIALSPSDCPKTRLHGLAAGIDDILPLPVDDVILQARIRSLLRACNRKHELQLQRNAHQDIALPYSDPADFSDLHEAHIGFVMASQHAGSSFANPWSHDLKHLLPARMTDHSLEDVSDLMSASSPDVIVLELTANSHPLALRLIADLRARAPTRHCAVIAIPNGVPSEVIADALDRGAHDILHAGFSAQELALRVTALLRQKRREDRLRATVRKSLRAAVEDPMTGLHNRRYAIPFLERTIAHSKISGQPFAVLIADLDHFKQINDRYGHPVGDKILVETAQRLQSLSRKNDLLARIGGEEFMMVLPDMSPVDTAQVAATYCEAINNHRFEIEGQDQAITMTISIGAIIGGGDREVPDTDTLIASADRALYTAKNNGRNRVTLGTTDPVAA</sequence>
<proteinExistence type="predicted"/>
<dbReference type="SMART" id="SM00267">
    <property type="entry name" value="GGDEF"/>
    <property type="match status" value="1"/>
</dbReference>
<dbReference type="InterPro" id="IPR001789">
    <property type="entry name" value="Sig_transdc_resp-reg_receiver"/>
</dbReference>
<evidence type="ECO:0000256" key="3">
    <source>
        <dbReference type="PROSITE-ProRule" id="PRU00169"/>
    </source>
</evidence>
<dbReference type="Proteomes" id="UP000198767">
    <property type="component" value="Unassembled WGS sequence"/>
</dbReference>
<comment type="caution">
    <text evidence="3">Lacks conserved residue(s) required for the propagation of feature annotation.</text>
</comment>
<evidence type="ECO:0000256" key="2">
    <source>
        <dbReference type="ARBA" id="ARBA00034247"/>
    </source>
</evidence>
<evidence type="ECO:0000256" key="1">
    <source>
        <dbReference type="ARBA" id="ARBA00012528"/>
    </source>
</evidence>
<dbReference type="InterPro" id="IPR050469">
    <property type="entry name" value="Diguanylate_Cyclase"/>
</dbReference>
<feature type="domain" description="GGDEF" evidence="5">
    <location>
        <begin position="327"/>
        <end position="464"/>
    </location>
</feature>
<dbReference type="FunFam" id="3.30.70.270:FF:000001">
    <property type="entry name" value="Diguanylate cyclase domain protein"/>
    <property type="match status" value="1"/>
</dbReference>
<dbReference type="GO" id="GO:0005886">
    <property type="term" value="C:plasma membrane"/>
    <property type="evidence" value="ECO:0007669"/>
    <property type="project" value="TreeGrafter"/>
</dbReference>
<evidence type="ECO:0000313" key="6">
    <source>
        <dbReference type="EMBL" id="SCZ68996.1"/>
    </source>
</evidence>
<dbReference type="Pfam" id="PF00990">
    <property type="entry name" value="GGDEF"/>
    <property type="match status" value="1"/>
</dbReference>
<dbReference type="SMART" id="SM00448">
    <property type="entry name" value="REC"/>
    <property type="match status" value="1"/>
</dbReference>
<keyword evidence="7" id="KW-1185">Reference proteome</keyword>
<comment type="catalytic activity">
    <reaction evidence="2">
        <text>2 GTP = 3',3'-c-di-GMP + 2 diphosphate</text>
        <dbReference type="Rhea" id="RHEA:24898"/>
        <dbReference type="ChEBI" id="CHEBI:33019"/>
        <dbReference type="ChEBI" id="CHEBI:37565"/>
        <dbReference type="ChEBI" id="CHEBI:58805"/>
        <dbReference type="EC" id="2.7.7.65"/>
    </reaction>
</comment>
<protein>
    <recommendedName>
        <fullName evidence="1">diguanylate cyclase</fullName>
        <ecNumber evidence="1">2.7.7.65</ecNumber>
    </recommendedName>
</protein>
<evidence type="ECO:0000259" key="4">
    <source>
        <dbReference type="PROSITE" id="PS50110"/>
    </source>
</evidence>
<dbReference type="InterPro" id="IPR043128">
    <property type="entry name" value="Rev_trsase/Diguanyl_cyclase"/>
</dbReference>
<dbReference type="Gene3D" id="3.30.70.270">
    <property type="match status" value="1"/>
</dbReference>
<dbReference type="PROSITE" id="PS50887">
    <property type="entry name" value="GGDEF"/>
    <property type="match status" value="1"/>
</dbReference>
<name>A0A1G5R4V9_9RHOB</name>
<dbReference type="AlphaFoldDB" id="A0A1G5R4V9"/>
<dbReference type="STRING" id="1156985.SAMN04488118_108167"/>
<dbReference type="InterPro" id="IPR000160">
    <property type="entry name" value="GGDEF_dom"/>
</dbReference>
<dbReference type="InterPro" id="IPR029787">
    <property type="entry name" value="Nucleotide_cyclase"/>
</dbReference>
<dbReference type="Gene3D" id="3.40.50.2300">
    <property type="match status" value="1"/>
</dbReference>
<dbReference type="PANTHER" id="PTHR45138:SF9">
    <property type="entry name" value="DIGUANYLATE CYCLASE DGCM-RELATED"/>
    <property type="match status" value="1"/>
</dbReference>